<dbReference type="PANTHER" id="PTHR42790:SF19">
    <property type="entry name" value="KYNURENINE_ALPHA-AMINOADIPATE AMINOTRANSFERASE, MITOCHONDRIAL"/>
    <property type="match status" value="1"/>
</dbReference>
<protein>
    <recommendedName>
        <fullName evidence="5">Aminotransferase class I/classII large domain-containing protein</fullName>
    </recommendedName>
</protein>
<dbReference type="AlphaFoldDB" id="A0A8J6C4X6"/>
<dbReference type="Pfam" id="PF00155">
    <property type="entry name" value="Aminotran_1_2"/>
    <property type="match status" value="1"/>
</dbReference>
<keyword evidence="3" id="KW-0808">Transferase</keyword>
<comment type="caution">
    <text evidence="6">The sequence shown here is derived from an EMBL/GenBank/DDBJ whole genome shotgun (WGS) entry which is preliminary data.</text>
</comment>
<keyword evidence="4" id="KW-0663">Pyridoxal phosphate</keyword>
<dbReference type="OMA" id="TQGYPPL"/>
<dbReference type="InterPro" id="IPR015424">
    <property type="entry name" value="PyrdxlP-dep_Trfase"/>
</dbReference>
<keyword evidence="2" id="KW-0032">Aminotransferase</keyword>
<dbReference type="InterPro" id="IPR004839">
    <property type="entry name" value="Aminotransferase_I/II_large"/>
</dbReference>
<evidence type="ECO:0000313" key="6">
    <source>
        <dbReference type="EMBL" id="KAG8462112.1"/>
    </source>
</evidence>
<evidence type="ECO:0000256" key="4">
    <source>
        <dbReference type="ARBA" id="ARBA00022898"/>
    </source>
</evidence>
<dbReference type="InterPro" id="IPR015421">
    <property type="entry name" value="PyrdxlP-dep_Trfase_major"/>
</dbReference>
<dbReference type="Gene3D" id="3.40.640.10">
    <property type="entry name" value="Type I PLP-dependent aspartate aminotransferase-like (Major domain)"/>
    <property type="match status" value="1"/>
</dbReference>
<gene>
    <name evidence="6" type="ORF">KFE25_011562</name>
</gene>
<accession>A0A8J6C4X6</accession>
<reference evidence="6" key="1">
    <citation type="submission" date="2021-05" db="EMBL/GenBank/DDBJ databases">
        <title>The genome of the haptophyte Pavlova lutheri (Diacronema luteri, Pavlovales) - a model for lipid biosynthesis in eukaryotic algae.</title>
        <authorList>
            <person name="Hulatt C.J."/>
            <person name="Posewitz M.C."/>
        </authorList>
    </citation>
    <scope>NUCLEOTIDE SEQUENCE</scope>
    <source>
        <strain evidence="6">NIVA-4/92</strain>
    </source>
</reference>
<evidence type="ECO:0000256" key="1">
    <source>
        <dbReference type="ARBA" id="ARBA00001933"/>
    </source>
</evidence>
<evidence type="ECO:0000256" key="3">
    <source>
        <dbReference type="ARBA" id="ARBA00022679"/>
    </source>
</evidence>
<dbReference type="CDD" id="cd00609">
    <property type="entry name" value="AAT_like"/>
    <property type="match status" value="1"/>
</dbReference>
<name>A0A8J6C4X6_DIALT</name>
<dbReference type="SUPFAM" id="SSF53383">
    <property type="entry name" value="PLP-dependent transferases"/>
    <property type="match status" value="1"/>
</dbReference>
<dbReference type="InterPro" id="IPR050859">
    <property type="entry name" value="Class-I_PLP-dep_aminotransf"/>
</dbReference>
<feature type="domain" description="Aminotransferase class I/classII large" evidence="5">
    <location>
        <begin position="102"/>
        <end position="406"/>
    </location>
</feature>
<evidence type="ECO:0000313" key="7">
    <source>
        <dbReference type="Proteomes" id="UP000751190"/>
    </source>
</evidence>
<keyword evidence="7" id="KW-1185">Reference proteome</keyword>
<dbReference type="GO" id="GO:0030170">
    <property type="term" value="F:pyridoxal phosphate binding"/>
    <property type="evidence" value="ECO:0007669"/>
    <property type="project" value="InterPro"/>
</dbReference>
<proteinExistence type="predicted"/>
<organism evidence="6 7">
    <name type="scientific">Diacronema lutheri</name>
    <name type="common">Unicellular marine alga</name>
    <name type="synonym">Monochrysis lutheri</name>
    <dbReference type="NCBI Taxonomy" id="2081491"/>
    <lineage>
        <taxon>Eukaryota</taxon>
        <taxon>Haptista</taxon>
        <taxon>Haptophyta</taxon>
        <taxon>Pavlovophyceae</taxon>
        <taxon>Pavlovales</taxon>
        <taxon>Pavlovaceae</taxon>
        <taxon>Diacronema</taxon>
    </lineage>
</organism>
<dbReference type="GO" id="GO:0008483">
    <property type="term" value="F:transaminase activity"/>
    <property type="evidence" value="ECO:0007669"/>
    <property type="project" value="UniProtKB-KW"/>
</dbReference>
<evidence type="ECO:0000256" key="2">
    <source>
        <dbReference type="ARBA" id="ARBA00022576"/>
    </source>
</evidence>
<comment type="cofactor">
    <cofactor evidence="1">
        <name>pyridoxal 5'-phosphate</name>
        <dbReference type="ChEBI" id="CHEBI:597326"/>
    </cofactor>
</comment>
<dbReference type="GO" id="GO:1901605">
    <property type="term" value="P:alpha-amino acid metabolic process"/>
    <property type="evidence" value="ECO:0007669"/>
    <property type="project" value="TreeGrafter"/>
</dbReference>
<evidence type="ECO:0000259" key="5">
    <source>
        <dbReference type="Pfam" id="PF00155"/>
    </source>
</evidence>
<sequence length="425" mass="44900">MVSPQIELSAYGRRSGPNQMTTIVAPFIGMSDVAMLAQGAPPKSANPIAAISLELANGQTVRIDSTAAIADAQSYLYARAGYTPLLAWCSDFFRKHHDPPGEVEVALHAGSTDAISTLAAILLEPGDVCLTEAYTWGTALDGLRSRGIHLVGVEVDADGMVPEALEAACARLAADGTPPKTLYIVPNGSNPCGSTLSRERLGAIYGTCARRHVTIVEDDPYWFLSLADGARLPGPARSSFASLDTAAIVIRIDSFAKCVAPGFRLGWLAGPPHVVRAFNGACSTSSHNGSPLAMVALHALLHHWGESGFNEHVARVRTEYARRLRVLLGACDAHLKGLATWAAPKAGMFLWLDLSPSRVHDASVLMPALREHRVLTIPSVVFSPSGQPSPHMRISFSAASDGDLSSGVGRLARLLVEHKAASPAG</sequence>
<dbReference type="OrthoDB" id="691673at2759"/>
<dbReference type="Proteomes" id="UP000751190">
    <property type="component" value="Unassembled WGS sequence"/>
</dbReference>
<dbReference type="PANTHER" id="PTHR42790">
    <property type="entry name" value="AMINOTRANSFERASE"/>
    <property type="match status" value="1"/>
</dbReference>
<dbReference type="EMBL" id="JAGTXO010000022">
    <property type="protein sequence ID" value="KAG8462112.1"/>
    <property type="molecule type" value="Genomic_DNA"/>
</dbReference>